<dbReference type="PANTHER" id="PTHR33678">
    <property type="entry name" value="BLL1576 PROTEIN"/>
    <property type="match status" value="1"/>
</dbReference>
<dbReference type="InterPro" id="IPR052344">
    <property type="entry name" value="Transposase-related"/>
</dbReference>
<dbReference type="NCBIfam" id="NF033517">
    <property type="entry name" value="transpos_IS66"/>
    <property type="match status" value="1"/>
</dbReference>
<organism evidence="6 7">
    <name type="scientific">Blautia obeum</name>
    <dbReference type="NCBI Taxonomy" id="40520"/>
    <lineage>
        <taxon>Bacteria</taxon>
        <taxon>Bacillati</taxon>
        <taxon>Bacillota</taxon>
        <taxon>Clostridia</taxon>
        <taxon>Lachnospirales</taxon>
        <taxon>Lachnospiraceae</taxon>
        <taxon>Blautia</taxon>
    </lineage>
</organism>
<feature type="domain" description="Transposase IS66 central" evidence="2">
    <location>
        <begin position="193"/>
        <end position="479"/>
    </location>
</feature>
<evidence type="ECO:0000313" key="6">
    <source>
        <dbReference type="EMBL" id="RCH41555.1"/>
    </source>
</evidence>
<evidence type="ECO:0000259" key="3">
    <source>
        <dbReference type="Pfam" id="PF13005"/>
    </source>
</evidence>
<accession>A0A367FT77</accession>
<evidence type="ECO:0000259" key="5">
    <source>
        <dbReference type="Pfam" id="PF13817"/>
    </source>
</evidence>
<reference evidence="6 7" key="1">
    <citation type="submission" date="2018-02" db="EMBL/GenBank/DDBJ databases">
        <title>Complete genome sequencing of Faecalibacterium prausnitzii strains isolated from the human gut.</title>
        <authorList>
            <person name="Fitzgerald B.C."/>
            <person name="Shkoporov A.N."/>
            <person name="Ross P.R."/>
            <person name="Hill C."/>
        </authorList>
    </citation>
    <scope>NUCLEOTIDE SEQUENCE [LARGE SCALE GENOMIC DNA]</scope>
    <source>
        <strain evidence="6 7">APC942/31-1</strain>
    </source>
</reference>
<sequence>MTEHEELLMLRALAAKQAQELEASRKIIEERDEKIRKQNIQIDNMIQALLHARKKIFGPSTEVSRQVDGQLSLFGSVQELAEQLNLSKSKITVKPYKRTARQPGVRAEMLAGLPEEIEEYIIPPEEKCSICGREMKVIGKRVVRTEVEFRPAKVIVKQIVQQIAKCTDCGEKGSPNVKSHFRKAAIPASPLAHSIATPSLVAQVMYQKFAMGLPLSRQENDWYRLGLVLSRSNMANWVIRCSQDWLEPIYWRIHEKLLECELLHMDETRIQCNKEEGKLPSSDSFMWVMRSAASEKLQAALFYYSRSRSSDNAKKLLDSYKGILITDAYAGYEKVPDVKRALCWSHARRYLIDSIPLDEKGKEIPGSKGVEGREYIDLLFKVENEIKDLPYEEKKQKRQDASRSILDAFWLCVEETSAMHTVNEKLTKALGYCQNQKKYLETFLDDGRIPLSNNYCEANIKPFATARRAWLFADTPRGAFANGVLYTLVESARANKLDVYEYLKYLLSEMPNNHHLEDPRVIDRLLPWSEELPEQCRLKTRQKKCLKQ</sequence>
<feature type="domain" description="Transposase IS66 C-terminal" evidence="5">
    <location>
        <begin position="487"/>
        <end position="528"/>
    </location>
</feature>
<feature type="domain" description="Transposase TnpC homeodomain" evidence="4">
    <location>
        <begin position="51"/>
        <end position="116"/>
    </location>
</feature>
<dbReference type="InterPro" id="IPR004291">
    <property type="entry name" value="Transposase_IS66_central"/>
</dbReference>
<dbReference type="Pfam" id="PF03050">
    <property type="entry name" value="DDE_Tnp_IS66"/>
    <property type="match status" value="1"/>
</dbReference>
<comment type="caution">
    <text evidence="6">The sequence shown here is derived from an EMBL/GenBank/DDBJ whole genome shotgun (WGS) entry which is preliminary data.</text>
</comment>
<evidence type="ECO:0000259" key="2">
    <source>
        <dbReference type="Pfam" id="PF03050"/>
    </source>
</evidence>
<dbReference type="Pfam" id="PF13817">
    <property type="entry name" value="DDE_Tnp_IS66_C"/>
    <property type="match status" value="1"/>
</dbReference>
<dbReference type="InterPro" id="IPR039552">
    <property type="entry name" value="IS66_C"/>
</dbReference>
<evidence type="ECO:0000313" key="7">
    <source>
        <dbReference type="Proteomes" id="UP000253208"/>
    </source>
</evidence>
<dbReference type="InterPro" id="IPR024474">
    <property type="entry name" value="Znf_dom_IS66"/>
</dbReference>
<dbReference type="Proteomes" id="UP000253208">
    <property type="component" value="Unassembled WGS sequence"/>
</dbReference>
<dbReference type="EMBL" id="PSQG01000046">
    <property type="protein sequence ID" value="RCH41555.1"/>
    <property type="molecule type" value="Genomic_DNA"/>
</dbReference>
<keyword evidence="1" id="KW-0175">Coiled coil</keyword>
<dbReference type="PANTHER" id="PTHR33678:SF2">
    <property type="match status" value="1"/>
</dbReference>
<proteinExistence type="predicted"/>
<gene>
    <name evidence="6" type="ORF">C4886_17605</name>
</gene>
<name>A0A367FT77_9FIRM</name>
<feature type="coiled-coil region" evidence="1">
    <location>
        <begin position="11"/>
        <end position="38"/>
    </location>
</feature>
<dbReference type="InterPro" id="IPR024463">
    <property type="entry name" value="Transposase_TnpC_homeodom"/>
</dbReference>
<dbReference type="Pfam" id="PF13005">
    <property type="entry name" value="zf-IS66"/>
    <property type="match status" value="1"/>
</dbReference>
<protein>
    <submittedName>
        <fullName evidence="6">Transposase</fullName>
    </submittedName>
</protein>
<dbReference type="RefSeq" id="WP_114002915.1">
    <property type="nucleotide sequence ID" value="NZ_PSQG01000046.1"/>
</dbReference>
<feature type="domain" description="Transposase IS66 zinc-finger binding" evidence="3">
    <location>
        <begin position="125"/>
        <end position="170"/>
    </location>
</feature>
<dbReference type="AlphaFoldDB" id="A0A367FT77"/>
<evidence type="ECO:0000259" key="4">
    <source>
        <dbReference type="Pfam" id="PF13007"/>
    </source>
</evidence>
<dbReference type="Pfam" id="PF13007">
    <property type="entry name" value="LZ_Tnp_IS66"/>
    <property type="match status" value="1"/>
</dbReference>
<evidence type="ECO:0000256" key="1">
    <source>
        <dbReference type="SAM" id="Coils"/>
    </source>
</evidence>